<organism evidence="2 3">
    <name type="scientific">Dissostichus mawsoni</name>
    <name type="common">Antarctic cod</name>
    <dbReference type="NCBI Taxonomy" id="36200"/>
    <lineage>
        <taxon>Eukaryota</taxon>
        <taxon>Metazoa</taxon>
        <taxon>Chordata</taxon>
        <taxon>Craniata</taxon>
        <taxon>Vertebrata</taxon>
        <taxon>Euteleostomi</taxon>
        <taxon>Actinopterygii</taxon>
        <taxon>Neopterygii</taxon>
        <taxon>Teleostei</taxon>
        <taxon>Neoteleostei</taxon>
        <taxon>Acanthomorphata</taxon>
        <taxon>Eupercaria</taxon>
        <taxon>Perciformes</taxon>
        <taxon>Notothenioidei</taxon>
        <taxon>Nototheniidae</taxon>
        <taxon>Dissostichus</taxon>
    </lineage>
</organism>
<sequence length="180" mass="20163">MPEKKIEHQKTLRDTRFYSLPPACLPSHNPTPTNTLATRLHGNSVETERHENSVPPPSIVTQTEGKQQAKKKRRGLCARRRAPGPAERRHRLRSPVRKSRPPRVQKTKLRGPGAATRSPVWGGLFGVKYCEAQPVPSGALERGAQLLGETEAVVTMAHFDTEYQRLEASYTDSPPERRTC</sequence>
<feature type="compositionally biased region" description="Polar residues" evidence="1">
    <location>
        <begin position="28"/>
        <end position="37"/>
    </location>
</feature>
<evidence type="ECO:0000256" key="1">
    <source>
        <dbReference type="SAM" id="MobiDB-lite"/>
    </source>
</evidence>
<dbReference type="OrthoDB" id="2020634at2759"/>
<evidence type="ECO:0000313" key="2">
    <source>
        <dbReference type="EMBL" id="KAF3845033.1"/>
    </source>
</evidence>
<keyword evidence="3" id="KW-1185">Reference proteome</keyword>
<dbReference type="AlphaFoldDB" id="A0A7J5Y7C5"/>
<evidence type="ECO:0000313" key="3">
    <source>
        <dbReference type="Proteomes" id="UP000518266"/>
    </source>
</evidence>
<feature type="compositionally biased region" description="Basic and acidic residues" evidence="1">
    <location>
        <begin position="1"/>
        <end position="16"/>
    </location>
</feature>
<proteinExistence type="predicted"/>
<dbReference type="Proteomes" id="UP000518266">
    <property type="component" value="Unassembled WGS sequence"/>
</dbReference>
<reference evidence="2 3" key="1">
    <citation type="submission" date="2020-03" db="EMBL/GenBank/DDBJ databases">
        <title>Dissostichus mawsoni Genome sequencing and assembly.</title>
        <authorList>
            <person name="Park H."/>
        </authorList>
    </citation>
    <scope>NUCLEOTIDE SEQUENCE [LARGE SCALE GENOMIC DNA]</scope>
    <source>
        <strain evidence="2">DM0001</strain>
        <tissue evidence="2">Muscle</tissue>
    </source>
</reference>
<name>A0A7J5Y7C5_DISMA</name>
<accession>A0A7J5Y7C5</accession>
<gene>
    <name evidence="2" type="ORF">F7725_008196</name>
</gene>
<comment type="caution">
    <text evidence="2">The sequence shown here is derived from an EMBL/GenBank/DDBJ whole genome shotgun (WGS) entry which is preliminary data.</text>
</comment>
<dbReference type="EMBL" id="JAAKFY010000015">
    <property type="protein sequence ID" value="KAF3845033.1"/>
    <property type="molecule type" value="Genomic_DNA"/>
</dbReference>
<feature type="compositionally biased region" description="Basic residues" evidence="1">
    <location>
        <begin position="68"/>
        <end position="109"/>
    </location>
</feature>
<protein>
    <submittedName>
        <fullName evidence="2">Uncharacterized protein</fullName>
    </submittedName>
</protein>
<feature type="region of interest" description="Disordered" evidence="1">
    <location>
        <begin position="1"/>
        <end position="115"/>
    </location>
</feature>